<evidence type="ECO:0000313" key="1">
    <source>
        <dbReference type="EMBL" id="MPM63716.1"/>
    </source>
</evidence>
<sequence length="183" mass="19409">MATASPASVSASLARENLSFSYAPRTKAFTTRMATRFSCTVSLSPSILRCMASNSLMLTIISSTMASPITGMTARSTPARATLMEAVITSAAIISAGARASIRRPMVTSCCMVFTSLVMRVISEAEENRSISEKENSCILSNIAPRRLAPKPRPLMAANLAESTPQTMANTASTSISAPFFKI</sequence>
<reference evidence="1" key="1">
    <citation type="submission" date="2019-08" db="EMBL/GenBank/DDBJ databases">
        <authorList>
            <person name="Kucharzyk K."/>
            <person name="Murdoch R.W."/>
            <person name="Higgins S."/>
            <person name="Loffler F."/>
        </authorList>
    </citation>
    <scope>NUCLEOTIDE SEQUENCE</scope>
</reference>
<accession>A0A645BF30</accession>
<dbReference type="EMBL" id="VSSQ01019566">
    <property type="protein sequence ID" value="MPM63716.1"/>
    <property type="molecule type" value="Genomic_DNA"/>
</dbReference>
<comment type="caution">
    <text evidence="1">The sequence shown here is derived from an EMBL/GenBank/DDBJ whole genome shotgun (WGS) entry which is preliminary data.</text>
</comment>
<gene>
    <name evidence="1" type="ORF">SDC9_110598</name>
</gene>
<proteinExistence type="predicted"/>
<organism evidence="1">
    <name type="scientific">bioreactor metagenome</name>
    <dbReference type="NCBI Taxonomy" id="1076179"/>
    <lineage>
        <taxon>unclassified sequences</taxon>
        <taxon>metagenomes</taxon>
        <taxon>ecological metagenomes</taxon>
    </lineage>
</organism>
<dbReference type="AlphaFoldDB" id="A0A645BF30"/>
<name>A0A645BF30_9ZZZZ</name>
<protein>
    <submittedName>
        <fullName evidence="1">Uncharacterized protein</fullName>
    </submittedName>
</protein>